<evidence type="ECO:0000256" key="1">
    <source>
        <dbReference type="SAM" id="Coils"/>
    </source>
</evidence>
<gene>
    <name evidence="4" type="ORF">ISF6_0752</name>
</gene>
<comment type="caution">
    <text evidence="4">The sequence shown here is derived from an EMBL/GenBank/DDBJ whole genome shotgun (WGS) entry which is preliminary data.</text>
</comment>
<reference evidence="5" key="1">
    <citation type="submission" date="2015-07" db="EMBL/GenBank/DDBJ databases">
        <title>Discovery of a poly(ethylene terephthalate assimilation.</title>
        <authorList>
            <person name="Yoshida S."/>
            <person name="Hiraga K."/>
            <person name="Takehana T."/>
            <person name="Taniguchi I."/>
            <person name="Yamaji H."/>
            <person name="Maeda Y."/>
            <person name="Toyohara K."/>
            <person name="Miyamoto K."/>
            <person name="Kimura Y."/>
            <person name="Oda K."/>
        </authorList>
    </citation>
    <scope>NUCLEOTIDE SEQUENCE [LARGE SCALE GENOMIC DNA]</scope>
    <source>
        <strain evidence="5">NBRC 110686 / TISTR 2288 / 201-F6</strain>
    </source>
</reference>
<feature type="compositionally biased region" description="Basic and acidic residues" evidence="2">
    <location>
        <begin position="356"/>
        <end position="376"/>
    </location>
</feature>
<proteinExistence type="predicted"/>
<dbReference type="InterPro" id="IPR052514">
    <property type="entry name" value="SAM-dependent_MTase"/>
</dbReference>
<evidence type="ECO:0000256" key="2">
    <source>
        <dbReference type="SAM" id="MobiDB-lite"/>
    </source>
</evidence>
<keyword evidence="5" id="KW-1185">Reference proteome</keyword>
<accession>A0A0K8NXT1</accession>
<sequence length="1374" mass="152090">MPTADDFDSWLAALRLLHPPRHLAHVGAGSGESVVPYARWELPAVTAIEAQPDRLAALRSRAAGRAGWRVLEQVVAPAAGPAEFCTASQPEESGLLDAASLGLWRNLKRRASERLDAAPLDAAFPPAGGDGTPPRPDWLLLDVLGAAAWLPGAAATLAGAEVIVARVVLVGTGAALDPLRAEAMDARLAPLGFERVAVVEERHPALGQALYCRRWRPLAEAARAERAQQAKLAAERQAQVEALTKQRDEAAQARDAQMKAKDEQAALVAQRQAELDKLKAERDQQAKLAADRQAQVEALTKQRDEAAQARDAQTKAKDEQVALVAQRQAELDKLKADRDQQAKLAADRQAQVEALTRQRDEAAQARDAQTKAKDEQAALVSQRQAELDKLKADRDQQAKLAADRQVQVEALTKQRDEAAKARDAQTKAKDEQAALVAQRQAELDKLKADRDQQAKLAAERQAQVDALTKQRDEAAQARDAQTKAKDEQAALVAQRQTELDKLKADRDQQAKLAAERQAQVEALTKQRDEAAQARDAQTKAKDEQAALVAQRQAELDKLKAERDQQAKLAADRQAQVEALTKQRDEAAQARDAQTKAKDEQAALVAQRQAELDKLKAERDQQAKLAADRQAQVEALTKQRDEAAQARDEQTKAKDEQAALVAQRQAELDKLKAERDQQAKLAADRQAQVEALTEQRDEAAQARDAQTKAKDEQAALVVQRQAELDKLKAERDQQAKLAADRQAQVETLTKQRDEAAQARDAQTKAKDEQAALVAQRQAELDKLKADRDQQAKLANERQVQLEKLSTERDAAIHSVTQLTERMQEHSTAVARVSEDVRQVAEEQIRAILRVLDEIRSETTGRATEDSRTIHEVLGQLLDRLSVLGAHDDDAESGSFLFEIPLYMKGDSYQLGFDSLRRDVLRVEKGEIAFQSTDDRPIYLVSAPGGSSDNRPFQVVFPLLPGAEYVLSGRIAREGGGRPNIWIYQYDSHEKVGSEYVSVSNDGSFELSFKVLENARYWSIGIRLIGQGRLVAERSHFRVESREDRNWLRDRRLLVAALLRREGLSAAILPNFIALDKAIHQLSSGVSFGELVPIATRCLQEIVGHKDSTKLMVSEFRGAPRALNIMHVEGDYIPTKMLRENRFYEQEFLEQFALFHSNDGVFVDVGANIGNHAIYFAEVIGSRVIAFEPQPHNALCLQINANVNQLLPRIEVHKFALGREVGEIDLAMSIEKNFGSFSSSPTLNPLASYEDDTATHTYYRVPVRTLDAVMQAFHPGDKISVLKVDVEGMEIDVLHGAEDVIRKWLPFIACECFNHATFGRVDAFLTRLGYSAMAMTNATPTFMFYNSSNAFHLAKLAERLRHDALDAASKKKGFNS</sequence>
<feature type="compositionally biased region" description="Basic and acidic residues" evidence="2">
    <location>
        <begin position="468"/>
        <end position="488"/>
    </location>
</feature>
<dbReference type="PANTHER" id="PTHR34203:SF15">
    <property type="entry name" value="SLL1173 PROTEIN"/>
    <property type="match status" value="1"/>
</dbReference>
<evidence type="ECO:0000313" key="4">
    <source>
        <dbReference type="EMBL" id="GAP35181.1"/>
    </source>
</evidence>
<feature type="domain" description="Methyltransferase FkbM" evidence="3">
    <location>
        <begin position="1162"/>
        <end position="1329"/>
    </location>
</feature>
<dbReference type="SUPFAM" id="SSF53335">
    <property type="entry name" value="S-adenosyl-L-methionine-dependent methyltransferases"/>
    <property type="match status" value="1"/>
</dbReference>
<dbReference type="Pfam" id="PF05050">
    <property type="entry name" value="Methyltransf_21"/>
    <property type="match status" value="1"/>
</dbReference>
<dbReference type="OrthoDB" id="7016221at2"/>
<feature type="region of interest" description="Disordered" evidence="2">
    <location>
        <begin position="635"/>
        <end position="656"/>
    </location>
</feature>
<feature type="compositionally biased region" description="Basic and acidic residues" evidence="2">
    <location>
        <begin position="692"/>
        <end position="708"/>
    </location>
</feature>
<feature type="coiled-coil region" evidence="1">
    <location>
        <begin position="800"/>
        <end position="856"/>
    </location>
</feature>
<feature type="compositionally biased region" description="Basic and acidic residues" evidence="2">
    <location>
        <begin position="636"/>
        <end position="656"/>
    </location>
</feature>
<dbReference type="RefSeq" id="WP_054019246.1">
    <property type="nucleotide sequence ID" value="NZ_BBYR01000014.1"/>
</dbReference>
<protein>
    <recommendedName>
        <fullName evidence="3">Methyltransferase FkbM domain-containing protein</fullName>
    </recommendedName>
</protein>
<dbReference type="Gene3D" id="3.40.50.150">
    <property type="entry name" value="Vaccinia Virus protein VP39"/>
    <property type="match status" value="1"/>
</dbReference>
<reference evidence="4 5" key="2">
    <citation type="journal article" date="2016" name="Science">
        <title>A bacterium that degrades and assimilates poly(ethylene terephthalate).</title>
        <authorList>
            <person name="Yoshida S."/>
            <person name="Hiraga K."/>
            <person name="Takehana T."/>
            <person name="Taniguchi I."/>
            <person name="Yamaji H."/>
            <person name="Maeda Y."/>
            <person name="Toyohara K."/>
            <person name="Miyamoto K."/>
            <person name="Kimura Y."/>
            <person name="Oda K."/>
        </authorList>
    </citation>
    <scope>NUCLEOTIDE SEQUENCE [LARGE SCALE GENOMIC DNA]</scope>
    <source>
        <strain evidence="5">NBRC 110686 / TISTR 2288 / 201-F6</strain>
    </source>
</reference>
<dbReference type="NCBIfam" id="TIGR01444">
    <property type="entry name" value="fkbM_fam"/>
    <property type="match status" value="1"/>
</dbReference>
<dbReference type="PANTHER" id="PTHR34203">
    <property type="entry name" value="METHYLTRANSFERASE, FKBM FAMILY PROTEIN"/>
    <property type="match status" value="1"/>
</dbReference>
<feature type="region of interest" description="Disordered" evidence="2">
    <location>
        <begin position="355"/>
        <end position="380"/>
    </location>
</feature>
<feature type="coiled-coil region" evidence="1">
    <location>
        <begin position="233"/>
        <end position="319"/>
    </location>
</feature>
<dbReference type="STRING" id="1547922.ISF6_0752"/>
<keyword evidence="1" id="KW-0175">Coiled coil</keyword>
<dbReference type="InterPro" id="IPR006342">
    <property type="entry name" value="FkbM_mtfrase"/>
</dbReference>
<name>A0A0K8NXT1_PISS1</name>
<dbReference type="InterPro" id="IPR029063">
    <property type="entry name" value="SAM-dependent_MTases_sf"/>
</dbReference>
<feature type="region of interest" description="Disordered" evidence="2">
    <location>
        <begin position="688"/>
        <end position="708"/>
    </location>
</feature>
<evidence type="ECO:0000313" key="5">
    <source>
        <dbReference type="Proteomes" id="UP000037660"/>
    </source>
</evidence>
<dbReference type="Proteomes" id="UP000037660">
    <property type="component" value="Unassembled WGS sequence"/>
</dbReference>
<organism evidence="4 5">
    <name type="scientific">Piscinibacter sakaiensis</name>
    <name type="common">Ideonella sakaiensis</name>
    <dbReference type="NCBI Taxonomy" id="1547922"/>
    <lineage>
        <taxon>Bacteria</taxon>
        <taxon>Pseudomonadati</taxon>
        <taxon>Pseudomonadota</taxon>
        <taxon>Betaproteobacteria</taxon>
        <taxon>Burkholderiales</taxon>
        <taxon>Sphaerotilaceae</taxon>
        <taxon>Piscinibacter</taxon>
    </lineage>
</organism>
<feature type="region of interest" description="Disordered" evidence="2">
    <location>
        <begin position="467"/>
        <end position="489"/>
    </location>
</feature>
<evidence type="ECO:0000259" key="3">
    <source>
        <dbReference type="Pfam" id="PF05050"/>
    </source>
</evidence>
<dbReference type="EMBL" id="BBYR01000014">
    <property type="protein sequence ID" value="GAP35181.1"/>
    <property type="molecule type" value="Genomic_DNA"/>
</dbReference>